<feature type="compositionally biased region" description="Acidic residues" evidence="1">
    <location>
        <begin position="129"/>
        <end position="159"/>
    </location>
</feature>
<gene>
    <name evidence="2" type="ORF">ERS852423_00354</name>
</gene>
<dbReference type="RefSeq" id="WP_055180267.1">
    <property type="nucleotide sequence ID" value="NZ_CABIWY010000001.1"/>
</dbReference>
<organism evidence="2 3">
    <name type="scientific">Dorea longicatena</name>
    <dbReference type="NCBI Taxonomy" id="88431"/>
    <lineage>
        <taxon>Bacteria</taxon>
        <taxon>Bacillati</taxon>
        <taxon>Bacillota</taxon>
        <taxon>Clostridia</taxon>
        <taxon>Lachnospirales</taxon>
        <taxon>Lachnospiraceae</taxon>
        <taxon>Dorea</taxon>
    </lineage>
</organism>
<proteinExistence type="predicted"/>
<evidence type="ECO:0000313" key="3">
    <source>
        <dbReference type="Proteomes" id="UP000095439"/>
    </source>
</evidence>
<evidence type="ECO:0000313" key="2">
    <source>
        <dbReference type="EMBL" id="CUN40693.1"/>
    </source>
</evidence>
<dbReference type="Proteomes" id="UP000095439">
    <property type="component" value="Unassembled WGS sequence"/>
</dbReference>
<protein>
    <submittedName>
        <fullName evidence="2">Uncharacterized protein</fullName>
    </submittedName>
</protein>
<reference evidence="2 3" key="1">
    <citation type="submission" date="2015-09" db="EMBL/GenBank/DDBJ databases">
        <authorList>
            <consortium name="Pathogen Informatics"/>
        </authorList>
    </citation>
    <scope>NUCLEOTIDE SEQUENCE [LARGE SCALE GENOMIC DNA]</scope>
    <source>
        <strain evidence="2 3">2789STDY5608866</strain>
    </source>
</reference>
<dbReference type="EMBL" id="CYYY01000001">
    <property type="protein sequence ID" value="CUN40693.1"/>
    <property type="molecule type" value="Genomic_DNA"/>
</dbReference>
<dbReference type="AlphaFoldDB" id="A0A173WMF4"/>
<feature type="region of interest" description="Disordered" evidence="1">
    <location>
        <begin position="120"/>
        <end position="159"/>
    </location>
</feature>
<accession>A0A173WMF4</accession>
<sequence length="159" mass="17776">MDYEQMEIDITLESDRDLKENMQATAKFALGQIMEYQHPTKVKNRHEGYGIAAEGYASLQGKMKSTKTDMDDLLKLLPNGDGDVLNVIGSLYNSAVEVAVESIKLAAQAQRIMDDLYYGESGKPTPMEEYMDEQEAGASEDDGFEEADNNKEDAEEMEE</sequence>
<name>A0A173WMF4_9FIRM</name>
<evidence type="ECO:0000256" key="1">
    <source>
        <dbReference type="SAM" id="MobiDB-lite"/>
    </source>
</evidence>